<dbReference type="InterPro" id="IPR022172">
    <property type="entry name" value="DUF3703"/>
</dbReference>
<dbReference type="EMBL" id="CP019239">
    <property type="protein sequence ID" value="APW42906.1"/>
    <property type="molecule type" value="Genomic_DNA"/>
</dbReference>
<dbReference type="AlphaFoldDB" id="A0A1P8KA71"/>
<dbReference type="Pfam" id="PF12487">
    <property type="entry name" value="DUF3703"/>
    <property type="match status" value="1"/>
</dbReference>
<keyword evidence="2" id="KW-1185">Reference proteome</keyword>
<dbReference type="STRING" id="1484693.RS694_10420"/>
<dbReference type="KEGG" id="rsb:RS694_10420"/>
<evidence type="ECO:0000313" key="1">
    <source>
        <dbReference type="EMBL" id="APW42906.1"/>
    </source>
</evidence>
<evidence type="ECO:0008006" key="3">
    <source>
        <dbReference type="Google" id="ProtNLM"/>
    </source>
</evidence>
<reference evidence="1 2" key="1">
    <citation type="submission" date="2017-01" db="EMBL/GenBank/DDBJ databases">
        <authorList>
            <person name="Mah S.A."/>
            <person name="Swanson W.J."/>
            <person name="Moy G.W."/>
            <person name="Vacquier V.D."/>
        </authorList>
    </citation>
    <scope>NUCLEOTIDE SEQUENCE [LARGE SCALE GENOMIC DNA]</scope>
    <source>
        <strain evidence="1 2">DSM 22694</strain>
    </source>
</reference>
<accession>A0A1P8KA71</accession>
<sequence length="128" mass="14565">MPTPMPANRNFYSPDVYQRLVQRYRGVAPDQERQQWLLLEAAHVVGQTRFGPHLQVHCLMLSLAWEKRMLREVLGQLFRIALVPLGHLLKRLPSGNSGRADISAFRAMAPSNEVRQVIAEAKAAKFPH</sequence>
<organism evidence="1 2">
    <name type="scientific">Rhodoferax saidenbachensis</name>
    <dbReference type="NCBI Taxonomy" id="1484693"/>
    <lineage>
        <taxon>Bacteria</taxon>
        <taxon>Pseudomonadati</taxon>
        <taxon>Pseudomonadota</taxon>
        <taxon>Betaproteobacteria</taxon>
        <taxon>Burkholderiales</taxon>
        <taxon>Comamonadaceae</taxon>
        <taxon>Rhodoferax</taxon>
    </lineage>
</organism>
<gene>
    <name evidence="1" type="ORF">RS694_10420</name>
</gene>
<evidence type="ECO:0000313" key="2">
    <source>
        <dbReference type="Proteomes" id="UP000186110"/>
    </source>
</evidence>
<dbReference type="Proteomes" id="UP000186110">
    <property type="component" value="Chromosome"/>
</dbReference>
<name>A0A1P8KA71_9BURK</name>
<protein>
    <recommendedName>
        <fullName evidence="3">DUF3703 domain-containing protein</fullName>
    </recommendedName>
</protein>
<proteinExistence type="predicted"/>
<dbReference type="RefSeq" id="WP_029705708.1">
    <property type="nucleotide sequence ID" value="NZ_CP019239.1"/>
</dbReference>